<dbReference type="InParanoid" id="A0A1S4FIW1"/>
<reference evidence="1 2" key="1">
    <citation type="submission" date="2017-06" db="EMBL/GenBank/DDBJ databases">
        <title>Aedes aegypti genome working group (AGWG) sequencing and assembly.</title>
        <authorList>
            <consortium name="Aedes aegypti Genome Working Group (AGWG)"/>
            <person name="Matthews B.J."/>
        </authorList>
    </citation>
    <scope>NUCLEOTIDE SEQUENCE [LARGE SCALE GENOMIC DNA]</scope>
    <source>
        <strain evidence="1 2">LVP_AGWG</strain>
    </source>
</reference>
<evidence type="ECO:0000313" key="2">
    <source>
        <dbReference type="Proteomes" id="UP000008820"/>
    </source>
</evidence>
<protein>
    <submittedName>
        <fullName evidence="1">Uncharacterized protein</fullName>
    </submittedName>
</protein>
<dbReference type="EnsemblMetazoa" id="AAEL008193-RA">
    <property type="protein sequence ID" value="AAEL008193-PA"/>
    <property type="gene ID" value="AAEL008193"/>
</dbReference>
<dbReference type="PROSITE" id="PS51155">
    <property type="entry name" value="CHIT_BIND_RR_2"/>
    <property type="match status" value="1"/>
</dbReference>
<dbReference type="Proteomes" id="UP000008820">
    <property type="component" value="Chromosome 3"/>
</dbReference>
<dbReference type="AlphaFoldDB" id="A0A1S4FIW1"/>
<keyword evidence="2" id="KW-1185">Reference proteome</keyword>
<dbReference type="PANTHER" id="PTHR10380:SF224">
    <property type="entry name" value="CUTICULAR PROTEIN 12A"/>
    <property type="match status" value="1"/>
</dbReference>
<accession>A0A1S4FIW1</accession>
<organism evidence="1 2">
    <name type="scientific">Aedes aegypti</name>
    <name type="common">Yellowfever mosquito</name>
    <name type="synonym">Culex aegypti</name>
    <dbReference type="NCBI Taxonomy" id="7159"/>
    <lineage>
        <taxon>Eukaryota</taxon>
        <taxon>Metazoa</taxon>
        <taxon>Ecdysozoa</taxon>
        <taxon>Arthropoda</taxon>
        <taxon>Hexapoda</taxon>
        <taxon>Insecta</taxon>
        <taxon>Pterygota</taxon>
        <taxon>Neoptera</taxon>
        <taxon>Endopterygota</taxon>
        <taxon>Diptera</taxon>
        <taxon>Nematocera</taxon>
        <taxon>Culicoidea</taxon>
        <taxon>Culicidae</taxon>
        <taxon>Culicinae</taxon>
        <taxon>Aedini</taxon>
        <taxon>Aedes</taxon>
        <taxon>Stegomyia</taxon>
    </lineage>
</organism>
<dbReference type="GO" id="GO:0008010">
    <property type="term" value="F:structural constituent of chitin-based larval cuticle"/>
    <property type="evidence" value="ECO:0007669"/>
    <property type="project" value="TreeGrafter"/>
</dbReference>
<gene>
    <name evidence="1" type="primary">5570239</name>
</gene>
<dbReference type="Pfam" id="PF00379">
    <property type="entry name" value="Chitin_bind_4"/>
    <property type="match status" value="1"/>
</dbReference>
<dbReference type="VEuPathDB" id="VectorBase:AAEL008193"/>
<dbReference type="OrthoDB" id="8191482at2759"/>
<dbReference type="InterPro" id="IPR000618">
    <property type="entry name" value="Insect_cuticle"/>
</dbReference>
<evidence type="ECO:0000313" key="1">
    <source>
        <dbReference type="EnsemblMetazoa" id="AAEL008193-PA"/>
    </source>
</evidence>
<dbReference type="GO" id="GO:0062129">
    <property type="term" value="C:chitin-based extracellular matrix"/>
    <property type="evidence" value="ECO:0007669"/>
    <property type="project" value="TreeGrafter"/>
</dbReference>
<proteinExistence type="predicted"/>
<dbReference type="PANTHER" id="PTHR10380">
    <property type="entry name" value="CUTICLE PROTEIN"/>
    <property type="match status" value="1"/>
</dbReference>
<dbReference type="InterPro" id="IPR050468">
    <property type="entry name" value="Cuticle_Struct_Prot"/>
</dbReference>
<sequence length="414" mass="46700">MKIIIALAYPVFVLFSIPEVNGKDEDFNIDVKQKNAEVYHEQSSKNNEFNYGYQVEKENSQFQHKVKGPDDVTYGCYGYIDPNNEKHLVYYVADRLGYRLVPPNQPTKIFTERVASSINKLNKDLKDKKLDEKVVAWNDLYLPDSCRRLDEILTITTAAPQAGHGNGNAGKDIKIYVNTNSKTTTRAPLVITTPVSSNFKSTRASLHVDTTTEFPYKKPSTTRKPFVSNENSKTDESLSDQLDKLYNAAFPNNTSSPYAGDTFDPVYVAPISQPTISTIAPETTGYTYPVPKNPLQDCQLQSNPLIGQYNGYVYPLNSECSSTEYNVRQLMIQMESLNQQVLELTANLRALQQDNSSSPDCHQWLSRQQFPLLIYVPILLPYLGNGFDSASHQQSLKNPASYSFQKMCEECISK</sequence>
<name>A0A1S4FIW1_AEDAE</name>
<reference evidence="1" key="2">
    <citation type="submission" date="2020-05" db="UniProtKB">
        <authorList>
            <consortium name="EnsemblMetazoa"/>
        </authorList>
    </citation>
    <scope>IDENTIFICATION</scope>
    <source>
        <strain evidence="1">LVP_AGWG</strain>
    </source>
</reference>